<sequence length="276" mass="30362">MIGKTRHPLPAATGAPRGVLRANLGDGVFEHAREAPVPALATCVEHYWCVRWDLRGRPPQLQETLPHPNVHLVIERGEARVWGVHDGRYRRVLEGRETVFGVKFATGGFHAFLRGPVAALANRSRPAREVLGAGIDTIVPAMPACPDIAAMVALVEPLLLAGVPPHDPLAARARALVAQAASDRELLRAEQLAERAGMGLRALQRLFRDYVGASPKWVIARYRLHEAVAQLQAGRELAWAELALALGYYDQAHFIRDFRRLVGCAPADYARRESTR</sequence>
<accession>A0ABV3QD97</accession>
<keyword evidence="3" id="KW-0804">Transcription</keyword>
<dbReference type="PROSITE" id="PS01124">
    <property type="entry name" value="HTH_ARAC_FAMILY_2"/>
    <property type="match status" value="1"/>
</dbReference>
<evidence type="ECO:0000256" key="3">
    <source>
        <dbReference type="ARBA" id="ARBA00023163"/>
    </source>
</evidence>
<evidence type="ECO:0000256" key="2">
    <source>
        <dbReference type="ARBA" id="ARBA00023125"/>
    </source>
</evidence>
<keyword evidence="6" id="KW-1185">Reference proteome</keyword>
<dbReference type="InterPro" id="IPR009057">
    <property type="entry name" value="Homeodomain-like_sf"/>
</dbReference>
<protein>
    <submittedName>
        <fullName evidence="5">DUF6597 domain-containing transcriptional factor</fullName>
    </submittedName>
</protein>
<comment type="caution">
    <text evidence="5">The sequence shown here is derived from an EMBL/GenBank/DDBJ whole genome shotgun (WGS) entry which is preliminary data.</text>
</comment>
<evidence type="ECO:0000313" key="5">
    <source>
        <dbReference type="EMBL" id="MEW9571116.1"/>
    </source>
</evidence>
<evidence type="ECO:0000313" key="6">
    <source>
        <dbReference type="Proteomes" id="UP001556220"/>
    </source>
</evidence>
<dbReference type="Proteomes" id="UP001556220">
    <property type="component" value="Unassembled WGS sequence"/>
</dbReference>
<dbReference type="EMBL" id="JBFOHK010000001">
    <property type="protein sequence ID" value="MEW9571116.1"/>
    <property type="molecule type" value="Genomic_DNA"/>
</dbReference>
<name>A0ABV3QD97_9GAMM</name>
<dbReference type="SUPFAM" id="SSF46689">
    <property type="entry name" value="Homeodomain-like"/>
    <property type="match status" value="1"/>
</dbReference>
<organism evidence="5 6">
    <name type="scientific">Rhodanobacter lycopersici</name>
    <dbReference type="NCBI Taxonomy" id="3162487"/>
    <lineage>
        <taxon>Bacteria</taxon>
        <taxon>Pseudomonadati</taxon>
        <taxon>Pseudomonadota</taxon>
        <taxon>Gammaproteobacteria</taxon>
        <taxon>Lysobacterales</taxon>
        <taxon>Rhodanobacteraceae</taxon>
        <taxon>Rhodanobacter</taxon>
    </lineage>
</organism>
<gene>
    <name evidence="5" type="ORF">ABQJ54_05085</name>
</gene>
<proteinExistence type="predicted"/>
<dbReference type="Pfam" id="PF20240">
    <property type="entry name" value="DUF6597"/>
    <property type="match status" value="1"/>
</dbReference>
<reference evidence="5 6" key="1">
    <citation type="submission" date="2024-06" db="EMBL/GenBank/DDBJ databases">
        <authorList>
            <person name="Woo H."/>
        </authorList>
    </citation>
    <scope>NUCLEOTIDE SEQUENCE [LARGE SCALE GENOMIC DNA]</scope>
    <source>
        <strain evidence="5 6">Si-c</strain>
    </source>
</reference>
<dbReference type="Gene3D" id="1.10.10.60">
    <property type="entry name" value="Homeodomain-like"/>
    <property type="match status" value="1"/>
</dbReference>
<dbReference type="InterPro" id="IPR018060">
    <property type="entry name" value="HTH_AraC"/>
</dbReference>
<dbReference type="InterPro" id="IPR046532">
    <property type="entry name" value="DUF6597"/>
</dbReference>
<keyword evidence="2" id="KW-0238">DNA-binding</keyword>
<feature type="domain" description="HTH araC/xylS-type" evidence="4">
    <location>
        <begin position="171"/>
        <end position="272"/>
    </location>
</feature>
<dbReference type="PANTHER" id="PTHR46796">
    <property type="entry name" value="HTH-TYPE TRANSCRIPTIONAL ACTIVATOR RHAS-RELATED"/>
    <property type="match status" value="1"/>
</dbReference>
<evidence type="ECO:0000256" key="1">
    <source>
        <dbReference type="ARBA" id="ARBA00023015"/>
    </source>
</evidence>
<dbReference type="RefSeq" id="WP_367853178.1">
    <property type="nucleotide sequence ID" value="NZ_JBFOHK010000001.1"/>
</dbReference>
<dbReference type="SMART" id="SM00342">
    <property type="entry name" value="HTH_ARAC"/>
    <property type="match status" value="1"/>
</dbReference>
<dbReference type="InterPro" id="IPR050204">
    <property type="entry name" value="AraC_XylS_family_regulators"/>
</dbReference>
<dbReference type="Pfam" id="PF12833">
    <property type="entry name" value="HTH_18"/>
    <property type="match status" value="1"/>
</dbReference>
<keyword evidence="1" id="KW-0805">Transcription regulation</keyword>
<evidence type="ECO:0000259" key="4">
    <source>
        <dbReference type="PROSITE" id="PS01124"/>
    </source>
</evidence>